<evidence type="ECO:0000313" key="8">
    <source>
        <dbReference type="Proteomes" id="UP000283833"/>
    </source>
</evidence>
<dbReference type="Proteomes" id="UP000283833">
    <property type="component" value="Unassembled WGS sequence"/>
</dbReference>
<evidence type="ECO:0000256" key="3">
    <source>
        <dbReference type="ARBA" id="ARBA00023172"/>
    </source>
</evidence>
<dbReference type="SMART" id="SM00857">
    <property type="entry name" value="Resolvase"/>
    <property type="match status" value="1"/>
</dbReference>
<dbReference type="EMBL" id="QRXI01000057">
    <property type="protein sequence ID" value="RGT86044.1"/>
    <property type="molecule type" value="Genomic_DNA"/>
</dbReference>
<organism evidence="7 8">
    <name type="scientific">Phocaeicola vulgatus</name>
    <name type="common">Bacteroides vulgatus</name>
    <dbReference type="NCBI Taxonomy" id="821"/>
    <lineage>
        <taxon>Bacteria</taxon>
        <taxon>Pseudomonadati</taxon>
        <taxon>Bacteroidota</taxon>
        <taxon>Bacteroidia</taxon>
        <taxon>Bacteroidales</taxon>
        <taxon>Bacteroidaceae</taxon>
        <taxon>Phocaeicola</taxon>
    </lineage>
</organism>
<dbReference type="Pfam" id="PF00239">
    <property type="entry name" value="Resolvase"/>
    <property type="match status" value="1"/>
</dbReference>
<dbReference type="RefSeq" id="WP_117854088.1">
    <property type="nucleotide sequence ID" value="NZ_QRXI01000057.1"/>
</dbReference>
<dbReference type="Gene3D" id="3.40.50.1390">
    <property type="entry name" value="Resolvase, N-terminal catalytic domain"/>
    <property type="match status" value="1"/>
</dbReference>
<keyword evidence="2" id="KW-0238">DNA-binding</keyword>
<dbReference type="PANTHER" id="PTHR30461:SF2">
    <property type="entry name" value="SERINE RECOMBINASE PINE-RELATED"/>
    <property type="match status" value="1"/>
</dbReference>
<protein>
    <submittedName>
        <fullName evidence="7">Serine recombinase</fullName>
    </submittedName>
</protein>
<dbReference type="PROSITE" id="PS00397">
    <property type="entry name" value="RECOMBINASES_1"/>
    <property type="match status" value="1"/>
</dbReference>
<feature type="active site" description="O-(5'-phospho-DNA)-serine intermediate" evidence="4 5">
    <location>
        <position position="14"/>
    </location>
</feature>
<dbReference type="PROSITE" id="PS51736">
    <property type="entry name" value="RECOMBINASES_3"/>
    <property type="match status" value="1"/>
</dbReference>
<gene>
    <name evidence="7" type="ORF">DWX04_21880</name>
</gene>
<dbReference type="InterPro" id="IPR006118">
    <property type="entry name" value="Recombinase_CS"/>
</dbReference>
<dbReference type="InterPro" id="IPR006119">
    <property type="entry name" value="Resolv_N"/>
</dbReference>
<accession>A0A412Q858</accession>
<dbReference type="GO" id="GO:0000150">
    <property type="term" value="F:DNA strand exchange activity"/>
    <property type="evidence" value="ECO:0007669"/>
    <property type="project" value="InterPro"/>
</dbReference>
<evidence type="ECO:0000256" key="5">
    <source>
        <dbReference type="PROSITE-ProRule" id="PRU10137"/>
    </source>
</evidence>
<evidence type="ECO:0000259" key="6">
    <source>
        <dbReference type="PROSITE" id="PS51736"/>
    </source>
</evidence>
<evidence type="ECO:0000256" key="2">
    <source>
        <dbReference type="ARBA" id="ARBA00023125"/>
    </source>
</evidence>
<dbReference type="GO" id="GO:0015074">
    <property type="term" value="P:DNA integration"/>
    <property type="evidence" value="ECO:0007669"/>
    <property type="project" value="UniProtKB-KW"/>
</dbReference>
<feature type="domain" description="Resolvase/invertase-type recombinase catalytic" evidence="6">
    <location>
        <begin position="6"/>
        <end position="140"/>
    </location>
</feature>
<keyword evidence="1" id="KW-0229">DNA integration</keyword>
<comment type="caution">
    <text evidence="7">The sequence shown here is derived from an EMBL/GenBank/DDBJ whole genome shotgun (WGS) entry which is preliminary data.</text>
</comment>
<dbReference type="InterPro" id="IPR050639">
    <property type="entry name" value="SSR_resolvase"/>
</dbReference>
<name>A0A412Q858_PHOVU</name>
<dbReference type="GO" id="GO:0003677">
    <property type="term" value="F:DNA binding"/>
    <property type="evidence" value="ECO:0007669"/>
    <property type="project" value="UniProtKB-KW"/>
</dbReference>
<evidence type="ECO:0000256" key="4">
    <source>
        <dbReference type="PIRSR" id="PIRSR606118-50"/>
    </source>
</evidence>
<evidence type="ECO:0000313" key="7">
    <source>
        <dbReference type="EMBL" id="RGT86044.1"/>
    </source>
</evidence>
<proteinExistence type="predicted"/>
<dbReference type="AlphaFoldDB" id="A0A412Q858"/>
<reference evidence="7 8" key="1">
    <citation type="submission" date="2018-08" db="EMBL/GenBank/DDBJ databases">
        <title>A genome reference for cultivated species of the human gut microbiota.</title>
        <authorList>
            <person name="Zou Y."/>
            <person name="Xue W."/>
            <person name="Luo G."/>
        </authorList>
    </citation>
    <scope>NUCLEOTIDE SEQUENCE [LARGE SCALE GENOMIC DNA]</scope>
    <source>
        <strain evidence="7 8">AF18-14</strain>
    </source>
</reference>
<dbReference type="InterPro" id="IPR036162">
    <property type="entry name" value="Resolvase-like_N_sf"/>
</dbReference>
<keyword evidence="3" id="KW-0233">DNA recombination</keyword>
<dbReference type="CDD" id="cd03768">
    <property type="entry name" value="SR_ResInv"/>
    <property type="match status" value="1"/>
</dbReference>
<sequence length="228" mass="25892">MKNENQYVAYLRVSTQKQGYSGLGLEAQREIIQKHLCDKIPIAEYIEIESGRKKERPRLKEALNLCRKDGAILIVAKLDRLARSVSFLSSLLESDVEIVFCDFPQANKMVLHIISAISLYEAELIAARTKASLQAKKSRGFKLGNPEHLMDRHEQAIQNSIRTCKDKADNNPNNKRAVAMLRTLVKEKHTLQGIADILNREGFVTSQGCSFSKSTVYKLIKRYNLKED</sequence>
<evidence type="ECO:0000256" key="1">
    <source>
        <dbReference type="ARBA" id="ARBA00022908"/>
    </source>
</evidence>
<dbReference type="PANTHER" id="PTHR30461">
    <property type="entry name" value="DNA-INVERTASE FROM LAMBDOID PROPHAGE"/>
    <property type="match status" value="1"/>
</dbReference>
<dbReference type="SUPFAM" id="SSF53041">
    <property type="entry name" value="Resolvase-like"/>
    <property type="match status" value="1"/>
</dbReference>